<dbReference type="AlphaFoldDB" id="A0A165HER0"/>
<evidence type="ECO:0000313" key="1">
    <source>
        <dbReference type="EMBL" id="KZV91857.1"/>
    </source>
</evidence>
<evidence type="ECO:0008006" key="3">
    <source>
        <dbReference type="Google" id="ProtNLM"/>
    </source>
</evidence>
<dbReference type="SUPFAM" id="SSF52047">
    <property type="entry name" value="RNI-like"/>
    <property type="match status" value="1"/>
</dbReference>
<dbReference type="Proteomes" id="UP000077266">
    <property type="component" value="Unassembled WGS sequence"/>
</dbReference>
<dbReference type="InterPro" id="IPR032675">
    <property type="entry name" value="LRR_dom_sf"/>
</dbReference>
<keyword evidence="2" id="KW-1185">Reference proteome</keyword>
<protein>
    <recommendedName>
        <fullName evidence="3">F-box domain-containing protein</fullName>
    </recommendedName>
</protein>
<name>A0A165HER0_EXIGL</name>
<organism evidence="1 2">
    <name type="scientific">Exidia glandulosa HHB12029</name>
    <dbReference type="NCBI Taxonomy" id="1314781"/>
    <lineage>
        <taxon>Eukaryota</taxon>
        <taxon>Fungi</taxon>
        <taxon>Dikarya</taxon>
        <taxon>Basidiomycota</taxon>
        <taxon>Agaricomycotina</taxon>
        <taxon>Agaricomycetes</taxon>
        <taxon>Auriculariales</taxon>
        <taxon>Exidiaceae</taxon>
        <taxon>Exidia</taxon>
    </lineage>
</organism>
<proteinExistence type="predicted"/>
<dbReference type="EMBL" id="KV426019">
    <property type="protein sequence ID" value="KZV91857.1"/>
    <property type="molecule type" value="Genomic_DNA"/>
</dbReference>
<accession>A0A165HER0</accession>
<reference evidence="1 2" key="1">
    <citation type="journal article" date="2016" name="Mol. Biol. Evol.">
        <title>Comparative Genomics of Early-Diverging Mushroom-Forming Fungi Provides Insights into the Origins of Lignocellulose Decay Capabilities.</title>
        <authorList>
            <person name="Nagy L.G."/>
            <person name="Riley R."/>
            <person name="Tritt A."/>
            <person name="Adam C."/>
            <person name="Daum C."/>
            <person name="Floudas D."/>
            <person name="Sun H."/>
            <person name="Yadav J.S."/>
            <person name="Pangilinan J."/>
            <person name="Larsson K.H."/>
            <person name="Matsuura K."/>
            <person name="Barry K."/>
            <person name="Labutti K."/>
            <person name="Kuo R."/>
            <person name="Ohm R.A."/>
            <person name="Bhattacharya S.S."/>
            <person name="Shirouzu T."/>
            <person name="Yoshinaga Y."/>
            <person name="Martin F.M."/>
            <person name="Grigoriev I.V."/>
            <person name="Hibbett D.S."/>
        </authorList>
    </citation>
    <scope>NUCLEOTIDE SEQUENCE [LARGE SCALE GENOMIC DNA]</scope>
    <source>
        <strain evidence="1 2">HHB12029</strain>
    </source>
</reference>
<evidence type="ECO:0000313" key="2">
    <source>
        <dbReference type="Proteomes" id="UP000077266"/>
    </source>
</evidence>
<dbReference type="Gene3D" id="3.80.10.10">
    <property type="entry name" value="Ribonuclease Inhibitor"/>
    <property type="match status" value="1"/>
</dbReference>
<sequence>MSAQKLPYDCLEHITHYASNSQPTLAALSIVSRDLNHLVVHYLYRRVCLKDGDQRCGSSLSSVLNNDTLARRVESLDLDSSLSASVLGPLASALSAMRNLRHIYVRDLNAVVRHDVTVLSVIQTLTNLRSIRILASSSSASRRLLDRLPAMQSITVDLAGNSARRIPELEQLLLRSRETLTSLAISGDYDLSGFLNQESVDDASHRYVWKHVKQLSLHAPPRSPALIRAFPNATWLSIDPGLTDFDFDDKAIVTQRLGLSWWREMRDDDFRYRLPRVLRRCIHLRHLDITLHQEVLVPAVRPPAIRWRHNIHNSPQLNSVFMALNDVKWDGKTLQDLRYVSVSAVKRKPDDYAFSVELNGSDVEVGSLFAAFPRLRAVVLALMETPSLWRRRARTSAGASDAGCSRELLTRGVDVAQFLRDMDDA</sequence>
<gene>
    <name evidence="1" type="ORF">EXIGLDRAFT_86172</name>
</gene>
<dbReference type="InParanoid" id="A0A165HER0"/>